<dbReference type="PANTHER" id="PTHR32472">
    <property type="entry name" value="DNA REPAIR PROTEIN RADA"/>
    <property type="match status" value="1"/>
</dbReference>
<comment type="domain">
    <text evidence="11">The middle region has homology to RecA with ATPase motifs including the RadA KNRFG motif, while the C-terminus is homologous to Lon protease.</text>
</comment>
<evidence type="ECO:0000256" key="11">
    <source>
        <dbReference type="HAMAP-Rule" id="MF_01498"/>
    </source>
</evidence>
<dbReference type="GO" id="GO:0008270">
    <property type="term" value="F:zinc ion binding"/>
    <property type="evidence" value="ECO:0007669"/>
    <property type="project" value="UniProtKB-KW"/>
</dbReference>
<keyword evidence="2 11" id="KW-0547">Nucleotide-binding</keyword>
<dbReference type="Pfam" id="PF13481">
    <property type="entry name" value="AAA_25"/>
    <property type="match status" value="1"/>
</dbReference>
<evidence type="ECO:0000313" key="17">
    <source>
        <dbReference type="Proteomes" id="UP000216825"/>
    </source>
</evidence>
<dbReference type="PRINTS" id="PR01874">
    <property type="entry name" value="DNAREPAIRADA"/>
</dbReference>
<dbReference type="CDD" id="cd01121">
    <property type="entry name" value="RadA_SMS_N"/>
    <property type="match status" value="1"/>
</dbReference>
<dbReference type="PROSITE" id="PS50162">
    <property type="entry name" value="RECA_2"/>
    <property type="match status" value="1"/>
</dbReference>
<sequence>MRVGAAPYGEAMSTKTRKPSVTYRCTECGWTTAKWVGRCGECQAWGTVQEMGGSQEHGRTRAASSVATPARPISQVDSSVARFTPTQVPELDRVLGGGLVPGAVILLAGEPGVGKSTLLLDAAAKVAAGAAGEAMRTAGPNASTGEGAERASGSRATSSGASPRTVLYVTGEESAAQVKLRAERINALSDTLYLAAESDLSAALAQVEALSPDLLVVDSVQTLASSEIEGSAGGVSQVREVAASLIHAAKTRNMTTLLVGHVTKEGSIAGPRLLEHLVDVVCQFEGDKHSRIRLLRAVKNRFGPTDEVGCFDLEENGIRSVSDPSGLFVSRTPVPVAGTCLSVTVEGRRPLLAEVQALLDKSSTAQPRRATAGLDGSRVAMLLAVLQRRAGVALASMDCYVSTVGGVRLTEPATDLAVCMALASAAQDRPLPQRLVCFGEIGLAGEVRPVPEINRRIQEVARLGFTHAVVPASPSGPGKIPPGFSVREVTTVNQAMELLFPPRAG</sequence>
<evidence type="ECO:0000256" key="6">
    <source>
        <dbReference type="ARBA" id="ARBA00022833"/>
    </source>
</evidence>
<name>A0A7D7KZG4_KOCVA</name>
<feature type="compositionally biased region" description="Low complexity" evidence="14">
    <location>
        <begin position="150"/>
        <end position="164"/>
    </location>
</feature>
<comment type="function">
    <text evidence="11">Plays a role in repairing double-strand DNA breaks, probably involving stabilizing or processing branched DNA or blocked replication forks.</text>
</comment>
<reference evidence="16" key="1">
    <citation type="submission" date="2017-08" db="EMBL/GenBank/DDBJ databases">
        <authorList>
            <person name="Minaev M."/>
            <person name="Kurbakov K.A."/>
            <person name="Solodovnikova G.I."/>
            <person name="Kuznetsova O.A."/>
            <person name="Lisitsyn A.B."/>
        </authorList>
    </citation>
    <scope>NUCLEOTIDE SEQUENCE</scope>
    <source>
        <strain evidence="16">80</strain>
    </source>
</reference>
<evidence type="ECO:0000313" key="16">
    <source>
        <dbReference type="EMBL" id="QMS56471.1"/>
    </source>
</evidence>
<dbReference type="GO" id="GO:0000725">
    <property type="term" value="P:recombinational repair"/>
    <property type="evidence" value="ECO:0007669"/>
    <property type="project" value="UniProtKB-UniRule"/>
</dbReference>
<dbReference type="Proteomes" id="UP000216825">
    <property type="component" value="Chromosome"/>
</dbReference>
<evidence type="ECO:0000256" key="4">
    <source>
        <dbReference type="ARBA" id="ARBA00022771"/>
    </source>
</evidence>
<comment type="function">
    <text evidence="13">DNA-dependent ATPase involved in processing of recombination intermediates, plays a role in repairing DNA breaks. Stimulates the branch migration of RecA-mediated strand transfer reactions, allowing the 3' invading strand to extend heteroduplex DNA faster. Binds ssDNA in the presence of ADP but not other nucleotides, has ATPase activity that is stimulated by ssDNA and various branched DNA structures, but inhibited by SSB. Does not have RecA's homology-searching function.</text>
</comment>
<evidence type="ECO:0000256" key="3">
    <source>
        <dbReference type="ARBA" id="ARBA00022763"/>
    </source>
</evidence>
<dbReference type="SUPFAM" id="SSF52540">
    <property type="entry name" value="P-loop containing nucleoside triphosphate hydrolases"/>
    <property type="match status" value="1"/>
</dbReference>
<dbReference type="GO" id="GO:0140664">
    <property type="term" value="F:ATP-dependent DNA damage sensor activity"/>
    <property type="evidence" value="ECO:0007669"/>
    <property type="project" value="InterPro"/>
</dbReference>
<evidence type="ECO:0000259" key="15">
    <source>
        <dbReference type="PROSITE" id="PS50162"/>
    </source>
</evidence>
<dbReference type="InterPro" id="IPR020568">
    <property type="entry name" value="Ribosomal_Su5_D2-typ_SF"/>
</dbReference>
<dbReference type="HAMAP" id="MF_01498">
    <property type="entry name" value="RadA_bact"/>
    <property type="match status" value="1"/>
</dbReference>
<keyword evidence="1 11" id="KW-0479">Metal-binding</keyword>
<evidence type="ECO:0000256" key="10">
    <source>
        <dbReference type="ARBA" id="ARBA00023204"/>
    </source>
</evidence>
<feature type="domain" description="RecA family profile 1" evidence="15">
    <location>
        <begin position="80"/>
        <end position="262"/>
    </location>
</feature>
<evidence type="ECO:0000256" key="7">
    <source>
        <dbReference type="ARBA" id="ARBA00022840"/>
    </source>
</evidence>
<keyword evidence="4 13" id="KW-0863">Zinc-finger</keyword>
<evidence type="ECO:0000256" key="14">
    <source>
        <dbReference type="SAM" id="MobiDB-lite"/>
    </source>
</evidence>
<reference evidence="16" key="2">
    <citation type="submission" date="2020-07" db="EMBL/GenBank/DDBJ databases">
        <title>Genome of starter culture bacteria Kocuria salsicia reveals its technological properties and safety for usage in meat industry.</title>
        <authorList>
            <person name="Michael M."/>
            <person name="Konstantin K."/>
            <person name="Evgenii K."/>
            <person name="Galina S."/>
            <person name="Oksana K."/>
            <person name="Andrei L."/>
        </authorList>
    </citation>
    <scope>NUCLEOTIDE SEQUENCE [LARGE SCALE GENOMIC DNA]</scope>
    <source>
        <strain evidence="16">80</strain>
    </source>
</reference>
<accession>A0A7D7KZG4</accession>
<dbReference type="Gene3D" id="3.30.230.10">
    <property type="match status" value="1"/>
</dbReference>
<protein>
    <recommendedName>
        <fullName evidence="11 12">DNA repair protein RadA</fullName>
    </recommendedName>
</protein>
<dbReference type="PANTHER" id="PTHR32472:SF10">
    <property type="entry name" value="DNA REPAIR PROTEIN RADA-LIKE PROTEIN"/>
    <property type="match status" value="1"/>
</dbReference>
<evidence type="ECO:0000256" key="13">
    <source>
        <dbReference type="RuleBase" id="RU003555"/>
    </source>
</evidence>
<proteinExistence type="inferred from homology"/>
<gene>
    <name evidence="11 16" type="primary">radA</name>
    <name evidence="16" type="ORF">CIB50_0001176</name>
</gene>
<dbReference type="InterPro" id="IPR027417">
    <property type="entry name" value="P-loop_NTPase"/>
</dbReference>
<evidence type="ECO:0000256" key="8">
    <source>
        <dbReference type="ARBA" id="ARBA00023016"/>
    </source>
</evidence>
<keyword evidence="7 11" id="KW-0067">ATP-binding</keyword>
<dbReference type="Gene3D" id="3.40.50.300">
    <property type="entry name" value="P-loop containing nucleotide triphosphate hydrolases"/>
    <property type="match status" value="1"/>
</dbReference>
<dbReference type="NCBIfam" id="TIGR00416">
    <property type="entry name" value="sms"/>
    <property type="match status" value="1"/>
</dbReference>
<dbReference type="SMART" id="SM00382">
    <property type="entry name" value="AAA"/>
    <property type="match status" value="1"/>
</dbReference>
<evidence type="ECO:0000256" key="12">
    <source>
        <dbReference type="NCBIfam" id="TIGR00416"/>
    </source>
</evidence>
<dbReference type="EMBL" id="CP059343">
    <property type="protein sequence ID" value="QMS56471.1"/>
    <property type="molecule type" value="Genomic_DNA"/>
</dbReference>
<evidence type="ECO:0000256" key="1">
    <source>
        <dbReference type="ARBA" id="ARBA00022723"/>
    </source>
</evidence>
<dbReference type="GO" id="GO:0016787">
    <property type="term" value="F:hydrolase activity"/>
    <property type="evidence" value="ECO:0007669"/>
    <property type="project" value="UniProtKB-KW"/>
</dbReference>
<dbReference type="InterPro" id="IPR014721">
    <property type="entry name" value="Ribsml_uS5_D2-typ_fold_subgr"/>
</dbReference>
<dbReference type="InterPro" id="IPR004504">
    <property type="entry name" value="DNA_repair_RadA"/>
</dbReference>
<feature type="region of interest" description="Lon-protease-like" evidence="11">
    <location>
        <begin position="398"/>
        <end position="505"/>
    </location>
</feature>
<keyword evidence="17" id="KW-1185">Reference proteome</keyword>
<keyword evidence="5 16" id="KW-0378">Hydrolase</keyword>
<keyword evidence="6 13" id="KW-0862">Zinc</keyword>
<dbReference type="GO" id="GO:0005829">
    <property type="term" value="C:cytosol"/>
    <property type="evidence" value="ECO:0007669"/>
    <property type="project" value="TreeGrafter"/>
</dbReference>
<dbReference type="KEGG" id="kvr:CIB50_0001176"/>
<feature type="short sequence motif" description="RadA KNRFG motif" evidence="11">
    <location>
        <begin position="299"/>
        <end position="303"/>
    </location>
</feature>
<dbReference type="InterPro" id="IPR003593">
    <property type="entry name" value="AAA+_ATPase"/>
</dbReference>
<dbReference type="InterPro" id="IPR041166">
    <property type="entry name" value="Rubredoxin_2"/>
</dbReference>
<dbReference type="AlphaFoldDB" id="A0A7D7KZG4"/>
<feature type="binding site" evidence="11">
    <location>
        <begin position="109"/>
        <end position="116"/>
    </location>
    <ligand>
        <name>ATP</name>
        <dbReference type="ChEBI" id="CHEBI:30616"/>
    </ligand>
</feature>
<dbReference type="InterPro" id="IPR020588">
    <property type="entry name" value="RecA_ATP-bd"/>
</dbReference>
<dbReference type="SUPFAM" id="SSF54211">
    <property type="entry name" value="Ribosomal protein S5 domain 2-like"/>
    <property type="match status" value="1"/>
</dbReference>
<evidence type="ECO:0000256" key="5">
    <source>
        <dbReference type="ARBA" id="ARBA00022801"/>
    </source>
</evidence>
<feature type="region of interest" description="Disordered" evidence="14">
    <location>
        <begin position="135"/>
        <end position="164"/>
    </location>
</feature>
<keyword evidence="9 11" id="KW-0238">DNA-binding</keyword>
<organism evidence="16 17">
    <name type="scientific">Kocuria varians</name>
    <name type="common">Micrococcus varians</name>
    <dbReference type="NCBI Taxonomy" id="1272"/>
    <lineage>
        <taxon>Bacteria</taxon>
        <taxon>Bacillati</taxon>
        <taxon>Actinomycetota</taxon>
        <taxon>Actinomycetes</taxon>
        <taxon>Micrococcales</taxon>
        <taxon>Micrococcaceae</taxon>
        <taxon>Kocuria</taxon>
    </lineage>
</organism>
<comment type="similarity">
    <text evidence="11 13">Belongs to the RecA family. RadA subfamily.</text>
</comment>
<dbReference type="GO" id="GO:0005524">
    <property type="term" value="F:ATP binding"/>
    <property type="evidence" value="ECO:0007669"/>
    <property type="project" value="UniProtKB-UniRule"/>
</dbReference>
<keyword evidence="10 11" id="KW-0234">DNA repair</keyword>
<dbReference type="Pfam" id="PF18073">
    <property type="entry name" value="Zn_ribbon_LapB"/>
    <property type="match status" value="1"/>
</dbReference>
<keyword evidence="8 11" id="KW-0346">Stress response</keyword>
<keyword evidence="3 11" id="KW-0227">DNA damage</keyword>
<evidence type="ECO:0000256" key="2">
    <source>
        <dbReference type="ARBA" id="ARBA00022741"/>
    </source>
</evidence>
<evidence type="ECO:0000256" key="9">
    <source>
        <dbReference type="ARBA" id="ARBA00023125"/>
    </source>
</evidence>
<dbReference type="GO" id="GO:0003684">
    <property type="term" value="F:damaged DNA binding"/>
    <property type="evidence" value="ECO:0007669"/>
    <property type="project" value="InterPro"/>
</dbReference>